<feature type="domain" description="Glycosyltransferase RgtA/B/C/D-like" evidence="2">
    <location>
        <begin position="86"/>
        <end position="247"/>
    </location>
</feature>
<feature type="domain" description="Pyrrolo-quinoline quinone repeat" evidence="3">
    <location>
        <begin position="752"/>
        <end position="868"/>
    </location>
</feature>
<name>A0A2T2WHQ7_9FIRM</name>
<feature type="transmembrane region" description="Helical" evidence="1">
    <location>
        <begin position="135"/>
        <end position="154"/>
    </location>
</feature>
<dbReference type="EMBL" id="PXYV01000027">
    <property type="protein sequence ID" value="PSR21781.1"/>
    <property type="molecule type" value="Genomic_DNA"/>
</dbReference>
<feature type="transmembrane region" description="Helical" evidence="1">
    <location>
        <begin position="327"/>
        <end position="343"/>
    </location>
</feature>
<dbReference type="GO" id="GO:0016740">
    <property type="term" value="F:transferase activity"/>
    <property type="evidence" value="ECO:0007669"/>
    <property type="project" value="UniProtKB-KW"/>
</dbReference>
<evidence type="ECO:0000313" key="4">
    <source>
        <dbReference type="EMBL" id="PSR21781.1"/>
    </source>
</evidence>
<evidence type="ECO:0000313" key="5">
    <source>
        <dbReference type="Proteomes" id="UP000241848"/>
    </source>
</evidence>
<dbReference type="InterPro" id="IPR018391">
    <property type="entry name" value="PQQ_b-propeller_rpt"/>
</dbReference>
<dbReference type="Gene3D" id="2.130.10.10">
    <property type="entry name" value="YVTN repeat-like/Quinoprotein amine dehydrogenase"/>
    <property type="match status" value="1"/>
</dbReference>
<dbReference type="SUPFAM" id="SSF50998">
    <property type="entry name" value="Quinoprotein alcohol dehydrogenase-like"/>
    <property type="match status" value="2"/>
</dbReference>
<dbReference type="InterPro" id="IPR015943">
    <property type="entry name" value="WD40/YVTN_repeat-like_dom_sf"/>
</dbReference>
<comment type="caution">
    <text evidence="4">The sequence shown here is derived from an EMBL/GenBank/DDBJ whole genome shotgun (WGS) entry which is preliminary data.</text>
</comment>
<evidence type="ECO:0000259" key="3">
    <source>
        <dbReference type="Pfam" id="PF13360"/>
    </source>
</evidence>
<evidence type="ECO:0000259" key="2">
    <source>
        <dbReference type="Pfam" id="PF13231"/>
    </source>
</evidence>
<keyword evidence="1" id="KW-0472">Membrane</keyword>
<keyword evidence="1" id="KW-1133">Transmembrane helix</keyword>
<dbReference type="Pfam" id="PF13360">
    <property type="entry name" value="PQQ_2"/>
    <property type="match status" value="3"/>
</dbReference>
<dbReference type="PANTHER" id="PTHR34512">
    <property type="entry name" value="CELL SURFACE PROTEIN"/>
    <property type="match status" value="1"/>
</dbReference>
<gene>
    <name evidence="4" type="ORF">C7B45_09355</name>
</gene>
<feature type="transmembrane region" description="Helical" evidence="1">
    <location>
        <begin position="190"/>
        <end position="223"/>
    </location>
</feature>
<dbReference type="Gene3D" id="2.40.128.630">
    <property type="match status" value="1"/>
</dbReference>
<keyword evidence="4" id="KW-0808">Transferase</keyword>
<dbReference type="PANTHER" id="PTHR34512:SF30">
    <property type="entry name" value="OUTER MEMBRANE PROTEIN ASSEMBLY FACTOR BAMB"/>
    <property type="match status" value="1"/>
</dbReference>
<reference evidence="4 5" key="1">
    <citation type="journal article" date="2014" name="BMC Genomics">
        <title>Comparison of environmental and isolate Sulfobacillus genomes reveals diverse carbon, sulfur, nitrogen, and hydrogen metabolisms.</title>
        <authorList>
            <person name="Justice N.B."/>
            <person name="Norman A."/>
            <person name="Brown C.T."/>
            <person name="Singh A."/>
            <person name="Thomas B.C."/>
            <person name="Banfield J.F."/>
        </authorList>
    </citation>
    <scope>NUCLEOTIDE SEQUENCE [LARGE SCALE GENOMIC DNA]</scope>
    <source>
        <strain evidence="4">AMDSBA3</strain>
    </source>
</reference>
<dbReference type="InterPro" id="IPR038731">
    <property type="entry name" value="RgtA/B/C-like"/>
</dbReference>
<dbReference type="AlphaFoldDB" id="A0A2T2WHQ7"/>
<feature type="transmembrane region" description="Helical" evidence="1">
    <location>
        <begin position="235"/>
        <end position="255"/>
    </location>
</feature>
<sequence>MGAGMAYPNVREWSWPKVRRKPGWYTVLLALITLLNLVVRAVGVGSYPGLIYDEYYYVPAAEVLLRRRPIIPVKNMIPGIDPNLLSHPPLAKELIALAILTFGQHAWAWRLPGVLAGTVLPLLVAGIAWELWQQRIVAVIAAALAALDGLAIVMSRVALPDAPAVTLVVAGLWILLTVTNRLSRGEPVLWWRWLGLGVVLGLGLASEWIGGQAILLAWIWFLCASPQARRAYRQWIPATTIAPFVIYYSSYFYSWSSGFRESWLPRDPFWAFFKLQWLMLKGMWTLRFFHPWTANAWTWLGIPRPTAMLISIGARHAIRLMAFSDPVIVWTGMLSLILGIWWVRRHRGALVPWGFLALWFLCFYATWLATPRSKFLYYFTTASLGLDIAAAAGFIVAWQAVSHRKSIRRWVRWGLGGWGGFTTLTIAYCLPLWVGMAVPSHFYQSVFWPSSWDPRVRSNSAPSTQSFALTLSPKLRMGRPWRTNVLRGVQLPTLPRPWTVFRGAATHNSAYQAPFVLHRSYRLTLSQAPLVEAPSVSGHTAYVGTNGNQLYAINILSGAVDWAVGLPNMVMTTPLVDNNLVVVGLGNNTFRDFSPKLGWVRGTGTNGLMAFNKTTGHETWFYPTTGEVMPTPVVNAGVVYDVTGDSRLIAVQLKTGRLLWSMRLGGFDSMSSPILVGDQLYVATNSYFSAYPATRSTVWSINVISHQVSWASDLPVKSGLSDCSVATNGQMLFIAGVPDISHDGRGRTISQRLFAIDRKDGRIQWSLSLGRGQISSLDQEEEGIPLASASSVFIGSPASHQVVAVRARTGTILWARNLPTGVTANPVQIGHYLLVAGMNGTIYQLSARTGAMVSQDPWNVGKIGPAAPLVVSNALLQSTLSGNLLVQELSD</sequence>
<evidence type="ECO:0000256" key="1">
    <source>
        <dbReference type="SAM" id="Phobius"/>
    </source>
</evidence>
<dbReference type="InterPro" id="IPR002372">
    <property type="entry name" value="PQQ_rpt_dom"/>
</dbReference>
<protein>
    <submittedName>
        <fullName evidence="4">Glycosyl transferase</fullName>
    </submittedName>
</protein>
<feature type="domain" description="Pyrrolo-quinoline quinone repeat" evidence="3">
    <location>
        <begin position="532"/>
        <end position="596"/>
    </location>
</feature>
<feature type="transmembrane region" description="Helical" evidence="1">
    <location>
        <begin position="107"/>
        <end position="129"/>
    </location>
</feature>
<feature type="transmembrane region" description="Helical" evidence="1">
    <location>
        <begin position="375"/>
        <end position="398"/>
    </location>
</feature>
<dbReference type="Gene3D" id="2.40.10.480">
    <property type="match status" value="1"/>
</dbReference>
<dbReference type="InterPro" id="IPR011047">
    <property type="entry name" value="Quinoprotein_ADH-like_sf"/>
</dbReference>
<proteinExistence type="predicted"/>
<feature type="transmembrane region" description="Helical" evidence="1">
    <location>
        <begin position="23"/>
        <end position="42"/>
    </location>
</feature>
<feature type="transmembrane region" description="Helical" evidence="1">
    <location>
        <begin position="410"/>
        <end position="434"/>
    </location>
</feature>
<accession>A0A2T2WHQ7</accession>
<dbReference type="SMART" id="SM00564">
    <property type="entry name" value="PQQ"/>
    <property type="match status" value="6"/>
</dbReference>
<feature type="domain" description="Pyrrolo-quinoline quinone repeat" evidence="3">
    <location>
        <begin position="602"/>
        <end position="703"/>
    </location>
</feature>
<organism evidence="4 5">
    <name type="scientific">Sulfobacillus acidophilus</name>
    <dbReference type="NCBI Taxonomy" id="53633"/>
    <lineage>
        <taxon>Bacteria</taxon>
        <taxon>Bacillati</taxon>
        <taxon>Bacillota</taxon>
        <taxon>Clostridia</taxon>
        <taxon>Eubacteriales</taxon>
        <taxon>Clostridiales Family XVII. Incertae Sedis</taxon>
        <taxon>Sulfobacillus</taxon>
    </lineage>
</organism>
<dbReference type="Pfam" id="PF13231">
    <property type="entry name" value="PMT_2"/>
    <property type="match status" value="1"/>
</dbReference>
<feature type="transmembrane region" description="Helical" evidence="1">
    <location>
        <begin position="350"/>
        <end position="369"/>
    </location>
</feature>
<dbReference type="Proteomes" id="UP000241848">
    <property type="component" value="Unassembled WGS sequence"/>
</dbReference>
<keyword evidence="1" id="KW-0812">Transmembrane</keyword>